<dbReference type="GO" id="GO:0030445">
    <property type="term" value="C:yeast-form cell wall"/>
    <property type="evidence" value="ECO:0007669"/>
    <property type="project" value="TreeGrafter"/>
</dbReference>
<accession>A0AAX4H5N5</accession>
<dbReference type="Pfam" id="PF05792">
    <property type="entry name" value="Candida_ALS"/>
    <property type="match status" value="4"/>
</dbReference>
<feature type="domain" description="PA14" evidence="2">
    <location>
        <begin position="65"/>
        <end position="232"/>
    </location>
</feature>
<sequence>MLNLAYYAVALFAVYAQAAPHNKPPQPNKDTSKAGVVAANCQPSRVLGSGFNVVFYDYPYYRDDGWQPGWFEGGYKNNAITATKKGVQDIYFSNQTVPWGVVRGTVYDTEVNISNFAMELSGFFKADYTGTYTFTLKADNGASLQLGAGQSCCDDAGGSVGGGFNIFTLGPRGGGGDVDANTNRYTASFDLQEGRYYPVKLVYFNWVTNAGLDLSYVDPKGTTVKNFANKISQLQFDNGVCITSTTEYWTNKYTSTTTRTGKSTNTVVVELPHLTTTTTTTWGNSFTSSVTKTGSITDTIVVEVPSATVTTTTYWNKPMTSLTTVTTGKDGTNTVIVQVPKTTVTKTSTWTNNFSSTSTAVGSVTDTVIVDVPSPTKTVTSYWTQTTTGATTITTGTDGTNTVTGSATDTVEIDVPTPTKTITSYWEKPTTATTTVTTGTDGTNTLL</sequence>
<dbReference type="GeneID" id="88171883"/>
<dbReference type="KEGG" id="asau:88171883"/>
<dbReference type="GO" id="GO:0030446">
    <property type="term" value="C:hyphal cell wall"/>
    <property type="evidence" value="ECO:0007669"/>
    <property type="project" value="TreeGrafter"/>
</dbReference>
<dbReference type="SMART" id="SM00758">
    <property type="entry name" value="PA14"/>
    <property type="match status" value="1"/>
</dbReference>
<dbReference type="InterPro" id="IPR011658">
    <property type="entry name" value="PA14_dom"/>
</dbReference>
<dbReference type="InterPro" id="IPR018871">
    <property type="entry name" value="GLEYA_adhesin_domain"/>
</dbReference>
<dbReference type="GO" id="GO:1903561">
    <property type="term" value="C:extracellular vesicle"/>
    <property type="evidence" value="ECO:0007669"/>
    <property type="project" value="TreeGrafter"/>
</dbReference>
<dbReference type="EMBL" id="CP138894">
    <property type="protein sequence ID" value="WPK23574.1"/>
    <property type="molecule type" value="Genomic_DNA"/>
</dbReference>
<dbReference type="InterPro" id="IPR008440">
    <property type="entry name" value="Agglutinin-like_ALS_rpt"/>
</dbReference>
<dbReference type="Gene3D" id="2.60.120.1560">
    <property type="match status" value="1"/>
</dbReference>
<dbReference type="SUPFAM" id="SSF56988">
    <property type="entry name" value="Anthrax protective antigen"/>
    <property type="match status" value="1"/>
</dbReference>
<dbReference type="GO" id="GO:0098609">
    <property type="term" value="P:cell-cell adhesion"/>
    <property type="evidence" value="ECO:0007669"/>
    <property type="project" value="TreeGrafter"/>
</dbReference>
<keyword evidence="4" id="KW-1185">Reference proteome</keyword>
<proteinExistence type="predicted"/>
<evidence type="ECO:0000256" key="1">
    <source>
        <dbReference type="SAM" id="SignalP"/>
    </source>
</evidence>
<dbReference type="AlphaFoldDB" id="A0AAX4H5N5"/>
<evidence type="ECO:0000313" key="4">
    <source>
        <dbReference type="Proteomes" id="UP001338582"/>
    </source>
</evidence>
<protein>
    <recommendedName>
        <fullName evidence="2">PA14 domain-containing protein</fullName>
    </recommendedName>
</protein>
<dbReference type="GO" id="GO:0009986">
    <property type="term" value="C:cell surface"/>
    <property type="evidence" value="ECO:0007669"/>
    <property type="project" value="TreeGrafter"/>
</dbReference>
<name>A0AAX4H5N5_9ASCO</name>
<dbReference type="Pfam" id="PF10528">
    <property type="entry name" value="GLEYA"/>
    <property type="match status" value="1"/>
</dbReference>
<dbReference type="GO" id="GO:0030448">
    <property type="term" value="P:hyphal growth"/>
    <property type="evidence" value="ECO:0007669"/>
    <property type="project" value="TreeGrafter"/>
</dbReference>
<dbReference type="InterPro" id="IPR033504">
    <property type="entry name" value="ALS"/>
</dbReference>
<keyword evidence="1" id="KW-0732">Signal</keyword>
<dbReference type="PROSITE" id="PS51820">
    <property type="entry name" value="PA14"/>
    <property type="match status" value="1"/>
</dbReference>
<dbReference type="RefSeq" id="XP_062875960.1">
    <property type="nucleotide sequence ID" value="XM_063019890.1"/>
</dbReference>
<organism evidence="3 4">
    <name type="scientific">Australozyma saopauloensis</name>
    <dbReference type="NCBI Taxonomy" id="291208"/>
    <lineage>
        <taxon>Eukaryota</taxon>
        <taxon>Fungi</taxon>
        <taxon>Dikarya</taxon>
        <taxon>Ascomycota</taxon>
        <taxon>Saccharomycotina</taxon>
        <taxon>Pichiomycetes</taxon>
        <taxon>Metschnikowiaceae</taxon>
        <taxon>Australozyma</taxon>
    </lineage>
</organism>
<feature type="chain" id="PRO_5043713417" description="PA14 domain-containing protein" evidence="1">
    <location>
        <begin position="19"/>
        <end position="447"/>
    </location>
</feature>
<gene>
    <name evidence="3" type="ORF">PUMCH_000815</name>
</gene>
<feature type="signal peptide" evidence="1">
    <location>
        <begin position="1"/>
        <end position="18"/>
    </location>
</feature>
<dbReference type="PANTHER" id="PTHR33793">
    <property type="entry name" value="ALPHA-AGGLUTININ"/>
    <property type="match status" value="1"/>
</dbReference>
<reference evidence="3 4" key="1">
    <citation type="submission" date="2023-10" db="EMBL/GenBank/DDBJ databases">
        <title>Draft Genome Sequence of Candida saopaulonensis from a very Premature Infant with Sepsis.</title>
        <authorList>
            <person name="Ning Y."/>
            <person name="Dai R."/>
            <person name="Xiao M."/>
            <person name="Xu Y."/>
            <person name="Yan Q."/>
            <person name="Zhang L."/>
        </authorList>
    </citation>
    <scope>NUCLEOTIDE SEQUENCE [LARGE SCALE GENOMIC DNA]</scope>
    <source>
        <strain evidence="3 4">19XY460</strain>
    </source>
</reference>
<evidence type="ECO:0000313" key="3">
    <source>
        <dbReference type="EMBL" id="WPK23574.1"/>
    </source>
</evidence>
<evidence type="ECO:0000259" key="2">
    <source>
        <dbReference type="PROSITE" id="PS51820"/>
    </source>
</evidence>
<dbReference type="InterPro" id="IPR037524">
    <property type="entry name" value="PA14/GLEYA"/>
</dbReference>
<dbReference type="PANTHER" id="PTHR33793:SF2">
    <property type="entry name" value="AGGLUTININ-LIKE PROTEIN 6"/>
    <property type="match status" value="1"/>
</dbReference>
<dbReference type="Proteomes" id="UP001338582">
    <property type="component" value="Chromosome 1"/>
</dbReference>